<dbReference type="GeneID" id="82847813"/>
<organism evidence="2 3">
    <name type="scientific">Lactobacillus hominis DSM 23910 = CRBIP 24.179</name>
    <dbReference type="NCBI Taxonomy" id="1423758"/>
    <lineage>
        <taxon>Bacteria</taxon>
        <taxon>Bacillati</taxon>
        <taxon>Bacillota</taxon>
        <taxon>Bacilli</taxon>
        <taxon>Lactobacillales</taxon>
        <taxon>Lactobacillaceae</taxon>
        <taxon>Lactobacillus</taxon>
    </lineage>
</organism>
<gene>
    <name evidence="2" type="ORF">BN55_05775</name>
</gene>
<dbReference type="PATRIC" id="fig|1423758.3.peg.1154"/>
<feature type="signal peptide" evidence="1">
    <location>
        <begin position="1"/>
        <end position="22"/>
    </location>
</feature>
<dbReference type="GO" id="GO:0016787">
    <property type="term" value="F:hydrolase activity"/>
    <property type="evidence" value="ECO:0007669"/>
    <property type="project" value="UniProtKB-KW"/>
</dbReference>
<dbReference type="Gene3D" id="3.40.50.1820">
    <property type="entry name" value="alpha/beta hydrolase"/>
    <property type="match status" value="1"/>
</dbReference>
<dbReference type="STRING" id="1423758.FC41_GL001141"/>
<dbReference type="SUPFAM" id="SSF53474">
    <property type="entry name" value="alpha/beta-Hydrolases"/>
    <property type="match status" value="1"/>
</dbReference>
<dbReference type="Proteomes" id="UP000009320">
    <property type="component" value="Unassembled WGS sequence"/>
</dbReference>
<accession>I7LAV8</accession>
<evidence type="ECO:0000256" key="1">
    <source>
        <dbReference type="SAM" id="SignalP"/>
    </source>
</evidence>
<evidence type="ECO:0000313" key="2">
    <source>
        <dbReference type="EMBL" id="CCI82609.1"/>
    </source>
</evidence>
<evidence type="ECO:0000313" key="3">
    <source>
        <dbReference type="Proteomes" id="UP000009320"/>
    </source>
</evidence>
<dbReference type="Pfam" id="PF06028">
    <property type="entry name" value="DUF915"/>
    <property type="match status" value="1"/>
</dbReference>
<dbReference type="InterPro" id="IPR010315">
    <property type="entry name" value="DUF915_hydro-like"/>
</dbReference>
<dbReference type="RefSeq" id="WP_008471740.1">
    <property type="nucleotide sequence ID" value="NZ_AYZP01000021.1"/>
</dbReference>
<dbReference type="AlphaFoldDB" id="I7LAV8"/>
<dbReference type="PROSITE" id="PS51257">
    <property type="entry name" value="PROKAR_LIPOPROTEIN"/>
    <property type="match status" value="1"/>
</dbReference>
<dbReference type="eggNOG" id="COG4814">
    <property type="taxonomic scope" value="Bacteria"/>
</dbReference>
<reference evidence="2 3" key="1">
    <citation type="submission" date="2012-06" db="EMBL/GenBank/DDBJ databases">
        <title>Draft Genome Sequence of Lactobacillus hominis Strain CRBIP 24.179T, isolated from human intestine.</title>
        <authorList>
            <person name="Cousin S."/>
            <person name="Ma L."/>
            <person name="Bizet C."/>
            <person name="Loux V."/>
            <person name="Bouchier C."/>
            <person name="Clermont D."/>
            <person name="Creno S."/>
        </authorList>
    </citation>
    <scope>NUCLEOTIDE SEQUENCE [LARGE SCALE GENOMIC DNA]</scope>
    <source>
        <strain evidence="3">CRBIP 24.179T</strain>
    </source>
</reference>
<feature type="chain" id="PRO_5038638359" evidence="1">
    <location>
        <begin position="23"/>
        <end position="291"/>
    </location>
</feature>
<proteinExistence type="predicted"/>
<protein>
    <submittedName>
        <fullName evidence="2">Cell surface hydrolase</fullName>
    </submittedName>
</protein>
<name>I7LAV8_9LACO</name>
<dbReference type="EMBL" id="CAKE01000029">
    <property type="protein sequence ID" value="CCI82609.1"/>
    <property type="molecule type" value="Genomic_DNA"/>
</dbReference>
<comment type="caution">
    <text evidence="2">The sequence shown here is derived from an EMBL/GenBank/DDBJ whole genome shotgun (WGS) entry which is preliminary data.</text>
</comment>
<keyword evidence="3" id="KW-1185">Reference proteome</keyword>
<keyword evidence="2" id="KW-0378">Hydrolase</keyword>
<dbReference type="InterPro" id="IPR029058">
    <property type="entry name" value="AB_hydrolase_fold"/>
</dbReference>
<keyword evidence="1" id="KW-0732">Signal</keyword>
<sequence length="291" mass="32385">MDMRKFRLLLLTMLMALLTACSVPKTNSQSSVNQTRPHEKLAYQIDATPTLFFHGALSNYHSEQHMVNTILRSGVSNSVIRANVDADGKVKLVDTLSQNVKNPLVMVNYGNNIQLDYEKQGLYAENVVLALKQKYHFKQVNFVGHSLGTISMMYYLLAQNKNHALLPVKKMVTIAGPFDGVKYSNLPESLSQPQNLQVVNGRPNKMNSSYRKLAQISPANVKDLQVLNIIGNTGKNTDGVVTTASALSLGYLMRNARSYQVLQLTGYSAEHGRLTFNRHVEQSIINFLQAG</sequence>